<feature type="region of interest" description="Disordered" evidence="4">
    <location>
        <begin position="169"/>
        <end position="247"/>
    </location>
</feature>
<dbReference type="OMA" id="SRYFEKH"/>
<accession>A0A087TTC9</accession>
<dbReference type="AlphaFoldDB" id="A0A087TTC9"/>
<feature type="compositionally biased region" description="Polar residues" evidence="4">
    <location>
        <begin position="208"/>
        <end position="232"/>
    </location>
</feature>
<feature type="compositionally biased region" description="Basic and acidic residues" evidence="4">
    <location>
        <begin position="363"/>
        <end position="372"/>
    </location>
</feature>
<keyword evidence="2" id="KW-0156">Chromatin regulator</keyword>
<gene>
    <name evidence="7" type="ORF">X975_00820</name>
</gene>
<dbReference type="STRING" id="407821.A0A087TTC9"/>
<protein>
    <submittedName>
        <fullName evidence="7">WW domain-containing adapter protein with coiled-coil</fullName>
    </submittedName>
</protein>
<evidence type="ECO:0000259" key="6">
    <source>
        <dbReference type="PROSITE" id="PS50835"/>
    </source>
</evidence>
<dbReference type="EMBL" id="KK116644">
    <property type="protein sequence ID" value="KFM68368.1"/>
    <property type="molecule type" value="Genomic_DNA"/>
</dbReference>
<feature type="non-terminal residue" evidence="7">
    <location>
        <position position="512"/>
    </location>
</feature>
<evidence type="ECO:0000256" key="4">
    <source>
        <dbReference type="SAM" id="MobiDB-lite"/>
    </source>
</evidence>
<feature type="compositionally biased region" description="Basic and acidic residues" evidence="4">
    <location>
        <begin position="181"/>
        <end position="191"/>
    </location>
</feature>
<sequence>MVMQARKLPRLSDGYFDRNQSHSFENAGKFSKPNDRTSEKVRGSPRNNDVSGRNDVLENKSSPRYHRPCSQRLKDKDHNEDSSKSPVVKNESKSSTNKDFKSQSSCEREGSSERYQSNHDRSTSEENEKKLPIGDWSEHISSSGKKYYYNCKTEVSQWEKPKELIEWERQQNLSRLSYETNRSKERSHERVSGAGGSKTKNDSHSQDSVESSTENSETYSCHTDSGTHNRNQTSGTHSSTTNSSSCPSNAQVAAHLLSPSQVTLSNLPKLISQLAGTKGLPNLSELSPQEALRTIQQALQLTKQVTNLSQTADSHHQTKPSASPAQTQNQVNHHPVTVQTTNSLTSSDIYPVNSTGAANFPESKADIDRDRTSPGSDSSTHSTRHDSPTSSVSSLHSLSAAGTSSLATAALKPSIPSLTPSLANYYREDLISHVVGWQADHAERQANRYWEEAHNIGSLNCTQVSAELKMARALVRLAEIQATLQEQRILFLRQQTKELEEWRSLNSFMGDS</sequence>
<keyword evidence="8" id="KW-1185">Reference proteome</keyword>
<feature type="compositionally biased region" description="Basic and acidic residues" evidence="4">
    <location>
        <begin position="32"/>
        <end position="42"/>
    </location>
</feature>
<dbReference type="PANTHER" id="PTHR15911:SF6">
    <property type="entry name" value="WW DOMAIN-CONTAINING ADAPTER PROTEIN WITH COILED-COIL"/>
    <property type="match status" value="1"/>
</dbReference>
<dbReference type="GO" id="GO:0000993">
    <property type="term" value="F:RNA polymerase II complex binding"/>
    <property type="evidence" value="ECO:0007669"/>
    <property type="project" value="TreeGrafter"/>
</dbReference>
<evidence type="ECO:0000256" key="2">
    <source>
        <dbReference type="ARBA" id="ARBA00022853"/>
    </source>
</evidence>
<dbReference type="PROSITE" id="PS50020">
    <property type="entry name" value="WW_DOMAIN_2"/>
    <property type="match status" value="1"/>
</dbReference>
<feature type="compositionally biased region" description="Polar residues" evidence="4">
    <location>
        <begin position="319"/>
        <end position="357"/>
    </location>
</feature>
<reference evidence="7 8" key="1">
    <citation type="submission" date="2013-11" db="EMBL/GenBank/DDBJ databases">
        <title>Genome sequencing of Stegodyphus mimosarum.</title>
        <authorList>
            <person name="Bechsgaard J."/>
        </authorList>
    </citation>
    <scope>NUCLEOTIDE SEQUENCE [LARGE SCALE GENOMIC DNA]</scope>
</reference>
<feature type="compositionally biased region" description="Polar residues" evidence="4">
    <location>
        <begin position="170"/>
        <end position="180"/>
    </location>
</feature>
<dbReference type="InterPro" id="IPR001202">
    <property type="entry name" value="WW_dom"/>
</dbReference>
<dbReference type="Pfam" id="PF00397">
    <property type="entry name" value="WW"/>
    <property type="match status" value="1"/>
</dbReference>
<feature type="domain" description="Ig-like" evidence="6">
    <location>
        <begin position="144"/>
        <end position="242"/>
    </location>
</feature>
<proteinExistence type="predicted"/>
<dbReference type="SMART" id="SM00456">
    <property type="entry name" value="WW"/>
    <property type="match status" value="1"/>
</dbReference>
<feature type="region of interest" description="Disordered" evidence="4">
    <location>
        <begin position="306"/>
        <end position="396"/>
    </location>
</feature>
<dbReference type="GO" id="GO:0006325">
    <property type="term" value="P:chromatin organization"/>
    <property type="evidence" value="ECO:0007669"/>
    <property type="project" value="UniProtKB-KW"/>
</dbReference>
<evidence type="ECO:0000256" key="3">
    <source>
        <dbReference type="ARBA" id="ARBA00023242"/>
    </source>
</evidence>
<feature type="compositionally biased region" description="Basic and acidic residues" evidence="4">
    <location>
        <begin position="72"/>
        <end position="83"/>
    </location>
</feature>
<dbReference type="GO" id="GO:1904263">
    <property type="term" value="P:positive regulation of TORC1 signaling"/>
    <property type="evidence" value="ECO:0007669"/>
    <property type="project" value="TreeGrafter"/>
</dbReference>
<evidence type="ECO:0000259" key="5">
    <source>
        <dbReference type="PROSITE" id="PS50020"/>
    </source>
</evidence>
<dbReference type="InterPro" id="IPR036020">
    <property type="entry name" value="WW_dom_sf"/>
</dbReference>
<dbReference type="Proteomes" id="UP000054359">
    <property type="component" value="Unassembled WGS sequence"/>
</dbReference>
<dbReference type="GO" id="GO:0005634">
    <property type="term" value="C:nucleus"/>
    <property type="evidence" value="ECO:0007669"/>
    <property type="project" value="UniProtKB-SubCell"/>
</dbReference>
<dbReference type="PANTHER" id="PTHR15911">
    <property type="entry name" value="WW DOMAIN-CONTAINING ADAPTER PROTEIN WITH COILED-COIL"/>
    <property type="match status" value="1"/>
</dbReference>
<evidence type="ECO:0000313" key="8">
    <source>
        <dbReference type="Proteomes" id="UP000054359"/>
    </source>
</evidence>
<dbReference type="PROSITE" id="PS50835">
    <property type="entry name" value="IG_LIKE"/>
    <property type="match status" value="1"/>
</dbReference>
<dbReference type="CDD" id="cd00201">
    <property type="entry name" value="WW"/>
    <property type="match status" value="1"/>
</dbReference>
<feature type="region of interest" description="Disordered" evidence="4">
    <location>
        <begin position="1"/>
        <end position="141"/>
    </location>
</feature>
<evidence type="ECO:0000313" key="7">
    <source>
        <dbReference type="EMBL" id="KFM68368.1"/>
    </source>
</evidence>
<organism evidence="7 8">
    <name type="scientific">Stegodyphus mimosarum</name>
    <name type="common">African social velvet spider</name>
    <dbReference type="NCBI Taxonomy" id="407821"/>
    <lineage>
        <taxon>Eukaryota</taxon>
        <taxon>Metazoa</taxon>
        <taxon>Ecdysozoa</taxon>
        <taxon>Arthropoda</taxon>
        <taxon>Chelicerata</taxon>
        <taxon>Arachnida</taxon>
        <taxon>Araneae</taxon>
        <taxon>Araneomorphae</taxon>
        <taxon>Entelegynae</taxon>
        <taxon>Eresoidea</taxon>
        <taxon>Eresidae</taxon>
        <taxon>Stegodyphus</taxon>
    </lineage>
</organism>
<feature type="compositionally biased region" description="Basic and acidic residues" evidence="4">
    <location>
        <begin position="90"/>
        <end position="138"/>
    </location>
</feature>
<name>A0A087TTC9_STEMI</name>
<keyword evidence="3" id="KW-0539">Nucleus</keyword>
<dbReference type="GO" id="GO:0010506">
    <property type="term" value="P:regulation of autophagy"/>
    <property type="evidence" value="ECO:0007669"/>
    <property type="project" value="TreeGrafter"/>
</dbReference>
<dbReference type="OrthoDB" id="10072039at2759"/>
<dbReference type="InterPro" id="IPR007110">
    <property type="entry name" value="Ig-like_dom"/>
</dbReference>
<dbReference type="GO" id="GO:0003682">
    <property type="term" value="F:chromatin binding"/>
    <property type="evidence" value="ECO:0007669"/>
    <property type="project" value="TreeGrafter"/>
</dbReference>
<dbReference type="PROSITE" id="PS01159">
    <property type="entry name" value="WW_DOMAIN_1"/>
    <property type="match status" value="1"/>
</dbReference>
<comment type="subcellular location">
    <subcellularLocation>
        <location evidence="1">Nucleus</location>
    </subcellularLocation>
</comment>
<feature type="domain" description="WW" evidence="5">
    <location>
        <begin position="136"/>
        <end position="163"/>
    </location>
</feature>
<dbReference type="Gene3D" id="2.20.70.10">
    <property type="match status" value="1"/>
</dbReference>
<dbReference type="SUPFAM" id="SSF51045">
    <property type="entry name" value="WW domain"/>
    <property type="match status" value="1"/>
</dbReference>
<dbReference type="InterPro" id="IPR038867">
    <property type="entry name" value="WAC"/>
</dbReference>
<evidence type="ECO:0000256" key="1">
    <source>
        <dbReference type="ARBA" id="ARBA00004123"/>
    </source>
</evidence>
<feature type="compositionally biased region" description="Low complexity" evidence="4">
    <location>
        <begin position="233"/>
        <end position="247"/>
    </location>
</feature>